<name>A0A285IL11_9RHOB</name>
<keyword evidence="1" id="KW-0732">Signal</keyword>
<feature type="compositionally biased region" description="Low complexity" evidence="2">
    <location>
        <begin position="688"/>
        <end position="697"/>
    </location>
</feature>
<evidence type="ECO:0000313" key="3">
    <source>
        <dbReference type="EMBL" id="SNY48583.1"/>
    </source>
</evidence>
<dbReference type="PANTHER" id="PTHR35037:SF3">
    <property type="entry name" value="C-TERMINAL REGION OF AIDA-LIKE PROTEIN"/>
    <property type="match status" value="1"/>
</dbReference>
<dbReference type="PANTHER" id="PTHR35037">
    <property type="entry name" value="C-TERMINAL REGION OF AIDA-LIKE PROTEIN"/>
    <property type="match status" value="1"/>
</dbReference>
<accession>A0A285IL11</accession>
<dbReference type="Gene3D" id="2.160.20.20">
    <property type="match status" value="3"/>
</dbReference>
<dbReference type="NCBIfam" id="TIGR02601">
    <property type="entry name" value="autotrns_rpt"/>
    <property type="match status" value="8"/>
</dbReference>
<evidence type="ECO:0000256" key="2">
    <source>
        <dbReference type="SAM" id="MobiDB-lite"/>
    </source>
</evidence>
<dbReference type="InterPro" id="IPR011050">
    <property type="entry name" value="Pectin_lyase_fold/virulence"/>
</dbReference>
<sequence length="3133" mass="314778">MAGLMMQAGARAEASLSARLLTTTLLATGILSVAVQPALAQSLPSGVSRVVDGSVLEDQTVSLNGNGQSGFEVMNGVVTVDAEGESFSNFNTQGGDGSGGGAGLGGVFFVNEGATLVIRDANFTNNRAVGGDGGGGGSVEVRNAALGIVDKEATTSTNLVSGYTYDIVQDGSSFSLTRVTYDENDPVFEVRDGVIFGAATAGSGGAVTTSSNATVTGADETGFSFDGGLDVSDSISSSMIFTSDSWIAGTAGAMYFYEDSQVRIGTENLSVSDRGALQTGLQIVGDGVPEGTYIESVVKDGDGNVTEIILNQAVDPDAMGGSFNIFSPPLLIGSVFAQNSADTLDFGAGNVPPSYEVGMRISGEGISGDVTIESINRSTGVVTLSDDVPSELLSLSALKPGFVEGSNEIYLPTTNHGLSVGDTVYGAGIPAGTTVVSIDGDRVILSQNISGEMDVLYSSNVTVSGTTVTVNSGVDGVKVGQIVEGDGVPAGTVVTAVDPVTGSVTLSSAISGTPGSLRFVSESAMGGGMNGREVSGNVAVAAGGPDGSLPLDGEGVDGRDGLHAADSTTGFGGIGGSGGSGSDGLATNPMLVADIAATGAAIAAAVADAVASSMPDPYPDPSNSASSTANAISLGITLAAQTTQLVNWQIASSEGTLGTGGDGGDGGDGGNGGDFFGGGSGGAGGSAGTSAGNPTFGSGNGGSGGSGGNGGFGAGGGGGGQPANAAQSAAGSGGYGGFGGGDGSTVNSSGETMFGSGGAGFGGAIFVRSGGSVTLQGEMTFAGNSTRGGSSGDLDGSSGDAAGADMFIMKGAQVTISADEGKEIIFEGGIADDSKASYEGAQFADGDGADVTINGMGRVLFLGENTYSGTTHLDAGTLVAEDGVGLYANSLLEFGGLDTDAMTSDSFEDASAAVFQTAGEFTRWVGMSSDNVMWTGSGGFAAETEEGLVLNFGASSLGSPTLVWGQGGFVPDGSSLILGSVSAEGTVTLVNDIRHGDPDGAVSFYLIDNANSQADGAILQGDITADRVNFDAKSVLATAEIQGSIIADDLYVRGGHLTTTGTGTLDNDLNLRVSEGAAFTAERADTFGSLRNAGTSNLDALVTVDLVDNEGTLNVNKKLTVTDDAVNRDGGVVNMDAEIDVTNQFLNNGTLNVNGERTLTAGTFDGDTTGRVVMAEADDKFTADLSGSSAFAGQMSGLGSFVKEGEGQLSLYGANSYTGGTTVADGTLVIGSSGGNVGSLADTGAIGVLTGATLTFDVSDTVGVVTNGGILNTNDDLTVASLDNESSGVFNMRANLTSTGNVNNDGTVNVEGSRRIETTGDTSGLTGAGTINLTLAAADLTVDQLGDTTFAGNITGAGSFNKEGTGVLTFTGAHSYTGGTVVREGTLDTTGGGTLADTGYIGIAEGATFIAGTVDTVGGVENRGTYTVNAVQTVDALMNFGTTNLEAKLTAGVELFDPLDPDSLSYGVINLSDGTINQNADIESEGMVFNSGLIEVTGERRIDITGADQGLIGVGTGEIRLSGADTELTVDQLGDTTYDGIITGLGGFTKEGSGTLSFSNALTFTGGTTVSEGWVEVQSTGSLADTGAITVGENGSFITRAVDTVGEVRNSGTYIVASDAAQNVTSFTNTGTGEAEIWSNLTARTGGVTNQLNGVFDINADIYSFGDVTNDGELNVNGVRRIETTGASSGFAGASTGVVNLELEGDILTVDQLGDTTYAGVINGLGAFIKEGTGTLTFTGASTYTGGTLVSEGTLDTTGGGTLADTGAIEISQGATFVAGTADTVGGVLNNGTYNVNAAQNVDALVNNDTTNLEAKLTAGVTDTGFGVANNDGATFNQNADIESEGNVINNGLLEVTGGRRIDITGTGDDAGFQGNATGEVRLSDAEGSLTVDQLGDTLYAGIITGEGAFAKEGEGELHLSGANTFTGGTTVREGWLVITEDGSLADTGEITIEADGTFATWAVDTVGVVTNKGTYYAYPDAAQNVTSFTNSGTAEIWSVMTARTGGVTNEETGEFTLNANVFSEGDFTNDGTLDINGYRRIEMTGADSGFAGAGTGVVHMDAATDYLVVDQAGDTTYAGTMDGLGIFVKEGDGTLTFTGAHSYTGGTLVSEGTLDTTGGGTLADTGDLEISSGATFVAGTADTVRDVVNHGTYDVNTAQTVASLYSDGTTDLDAALTAGEGGVYNDEDGTFEQNANVTSEGYVTNSGLWAVTGTRRIDVTGADAGFEGGATGEVQLAGEDDKLIVDQLGTTQYAGIITGAGAFEKEGDGTLYLTGASTFTGGTTVREGVLSTTGGGTLADTGAIDILSGATFYAGTADTVGDVTNKGTFTFAADYEVASLVNSGQVSGTGVLTAGAEGIENQDTGTIKLYNDVVSQGDVQNDGEIEVVSSSLIEITGEDAGLTGSGNFTLADGGELGIDQQGDSSFDGTMTGEGTFWKYGEGQLTFGGAYGDIDVPTLRIVEGGLTLAMGGVLRSDADVYLTETTFEITEGAQTLNSLNGEGTVALNGSDLTLDGEGTFQGDIQEAGALTLNDSFNYAGIMGGDSLTLNGPDFTLYSLSEANFRTADFTNGLITLYGPVDAGGLGGLTLDEDLTVTGDTQLVLAGAIDPDRAVITADSVTLSGADVVLSGNGYVDAANIVVENGAFLSPGNSPGYLSFAGNLDLRNGGGAQIEIGGTEPGTGYDVIEVGGELLLDETSVLNVDPFGGFEPQQGEVYQILRFDPQLRTGDFGNFTNNTSLNFAYFNSVGILVALGDSGGDVSEQLVENILETTPEGEVGSKQMFDVVRQLGDPEEGLVGENNGVVGGGGGYLLPMLAAADPEDRVEIFSRFTPEGYGGAHEYAFRSLMVTSGLFADAPLSGNLSWGSLVHDNRSLASQDSDTYSDYETSFANTGARFGYTSDMVAVGLGVQTVNGGFSTEAGLSGDGDGTQFQIGAMLTGMDIGLAPYITLESGSSDLSGTRNALTSRVEFDGVESSARLVRIGARYSNKLGAGVLNIDTSVMTGEVDGLSFSETQGVMPDRLDVQIPGQSVAGISLGMNYSYPVAPKVTVSAGLEIDHVEGLNDYVVEGRSGGDEVTFTTEVPGMASTQGALSLGVGFEATEAVRVNLTGFADGSLGGKSKAGASLSLNVQF</sequence>
<dbReference type="Proteomes" id="UP000231655">
    <property type="component" value="Unassembled WGS sequence"/>
</dbReference>
<gene>
    <name evidence="3" type="ORF">SAMN06297129_1496</name>
</gene>
<dbReference type="SUPFAM" id="SSF51126">
    <property type="entry name" value="Pectin lyase-like"/>
    <property type="match status" value="4"/>
</dbReference>
<dbReference type="InterPro" id="IPR012332">
    <property type="entry name" value="Autotransporter_pectin_lyase_C"/>
</dbReference>
<feature type="compositionally biased region" description="Gly residues" evidence="2">
    <location>
        <begin position="657"/>
        <end position="687"/>
    </location>
</feature>
<dbReference type="OrthoDB" id="7494277at2"/>
<evidence type="ECO:0000313" key="4">
    <source>
        <dbReference type="Proteomes" id="UP000231655"/>
    </source>
</evidence>
<organism evidence="3 4">
    <name type="scientific">Pseudooceanicola antarcticus</name>
    <dbReference type="NCBI Taxonomy" id="1247613"/>
    <lineage>
        <taxon>Bacteria</taxon>
        <taxon>Pseudomonadati</taxon>
        <taxon>Pseudomonadota</taxon>
        <taxon>Alphaproteobacteria</taxon>
        <taxon>Rhodobacterales</taxon>
        <taxon>Paracoccaceae</taxon>
        <taxon>Pseudooceanicola</taxon>
    </lineage>
</organism>
<protein>
    <submittedName>
        <fullName evidence="3">Autotransporter-associated beta strand repeat-containing protein</fullName>
    </submittedName>
</protein>
<dbReference type="RefSeq" id="WP_143516870.1">
    <property type="nucleotide sequence ID" value="NZ_OBEA01000002.1"/>
</dbReference>
<dbReference type="EMBL" id="OBEA01000002">
    <property type="protein sequence ID" value="SNY48583.1"/>
    <property type="molecule type" value="Genomic_DNA"/>
</dbReference>
<proteinExistence type="predicted"/>
<dbReference type="InterPro" id="IPR013425">
    <property type="entry name" value="Autotrns_rpt"/>
</dbReference>
<dbReference type="InterPro" id="IPR051551">
    <property type="entry name" value="Autotransporter_adhesion"/>
</dbReference>
<dbReference type="Pfam" id="PF12951">
    <property type="entry name" value="PATR"/>
    <property type="match status" value="8"/>
</dbReference>
<feature type="region of interest" description="Disordered" evidence="2">
    <location>
        <begin position="656"/>
        <end position="704"/>
    </location>
</feature>
<evidence type="ECO:0000256" key="1">
    <source>
        <dbReference type="ARBA" id="ARBA00022729"/>
    </source>
</evidence>
<reference evidence="3 4" key="1">
    <citation type="submission" date="2017-09" db="EMBL/GenBank/DDBJ databases">
        <authorList>
            <person name="Ehlers B."/>
            <person name="Leendertz F.H."/>
        </authorList>
    </citation>
    <scope>NUCLEOTIDE SEQUENCE [LARGE SCALE GENOMIC DNA]</scope>
    <source>
        <strain evidence="3 4">CGMCC 1.12662</strain>
    </source>
</reference>